<evidence type="ECO:0000256" key="7">
    <source>
        <dbReference type="SAM" id="SignalP"/>
    </source>
</evidence>
<evidence type="ECO:0000313" key="8">
    <source>
        <dbReference type="EMBL" id="KAL2097961.1"/>
    </source>
</evidence>
<keyword evidence="9" id="KW-1185">Reference proteome</keyword>
<comment type="subcellular location">
    <subcellularLocation>
        <location evidence="1">Secreted</location>
    </subcellularLocation>
</comment>
<keyword evidence="3" id="KW-0964">Secreted</keyword>
<evidence type="ECO:0008006" key="10">
    <source>
        <dbReference type="Google" id="ProtNLM"/>
    </source>
</evidence>
<organism evidence="8 9">
    <name type="scientific">Coilia grayii</name>
    <name type="common">Gray's grenadier anchovy</name>
    <dbReference type="NCBI Taxonomy" id="363190"/>
    <lineage>
        <taxon>Eukaryota</taxon>
        <taxon>Metazoa</taxon>
        <taxon>Chordata</taxon>
        <taxon>Craniata</taxon>
        <taxon>Vertebrata</taxon>
        <taxon>Euteleostomi</taxon>
        <taxon>Actinopterygii</taxon>
        <taxon>Neopterygii</taxon>
        <taxon>Teleostei</taxon>
        <taxon>Clupei</taxon>
        <taxon>Clupeiformes</taxon>
        <taxon>Clupeoidei</taxon>
        <taxon>Engraulidae</taxon>
        <taxon>Coilinae</taxon>
        <taxon>Coilia</taxon>
    </lineage>
</organism>
<feature type="chain" id="PRO_5044783689" description="Thrombopoietin" evidence="7">
    <location>
        <begin position="24"/>
        <end position="187"/>
    </location>
</feature>
<sequence length="187" mass="21306">MAISSPLLQLLVLVASTACGVHTNLSTFLCDWDARNDMNQAKSLRTSMKDCSDLSRLPSRIRLPVTKIQKADWESRPFQDRMAEILQSLRNLVQDVKDARKLVQAGCSSSLLERLEHNANSYQVILTHRTITVVIQQLYPTEVTSPPLTQKEPYEETDDLDKVLRYFDKLLSGRLEWLITELNLSCS</sequence>
<feature type="signal peptide" evidence="7">
    <location>
        <begin position="1"/>
        <end position="23"/>
    </location>
</feature>
<protein>
    <recommendedName>
        <fullName evidence="10">Thrombopoietin</fullName>
    </recommendedName>
</protein>
<dbReference type="InterPro" id="IPR001323">
    <property type="entry name" value="EPO_TPO"/>
</dbReference>
<proteinExistence type="inferred from homology"/>
<evidence type="ECO:0000256" key="4">
    <source>
        <dbReference type="ARBA" id="ARBA00022702"/>
    </source>
</evidence>
<dbReference type="PANTHER" id="PTHR10560:SF0">
    <property type="entry name" value="THROMBOPOIETIN"/>
    <property type="match status" value="1"/>
</dbReference>
<comment type="similarity">
    <text evidence="2">Belongs to the EPO/TPO family.</text>
</comment>
<name>A0ABD1KFH9_9TELE</name>
<evidence type="ECO:0000256" key="5">
    <source>
        <dbReference type="ARBA" id="ARBA00022729"/>
    </source>
</evidence>
<dbReference type="Pfam" id="PF00758">
    <property type="entry name" value="EPO_TPO"/>
    <property type="match status" value="1"/>
</dbReference>
<evidence type="ECO:0000256" key="6">
    <source>
        <dbReference type="ARBA" id="ARBA00023157"/>
    </source>
</evidence>
<dbReference type="InterPro" id="IPR009079">
    <property type="entry name" value="4_helix_cytokine-like_core"/>
</dbReference>
<dbReference type="AlphaFoldDB" id="A0ABD1KFH9"/>
<comment type="caution">
    <text evidence="8">The sequence shown here is derived from an EMBL/GenBank/DDBJ whole genome shotgun (WGS) entry which is preliminary data.</text>
</comment>
<accession>A0ABD1KFH9</accession>
<gene>
    <name evidence="8" type="ORF">ACEWY4_007168</name>
</gene>
<dbReference type="Gene3D" id="1.20.1250.10">
    <property type="match status" value="1"/>
</dbReference>
<dbReference type="PANTHER" id="PTHR10560">
    <property type="entry name" value="THROMBOPOIETIN"/>
    <property type="match status" value="1"/>
</dbReference>
<dbReference type="Proteomes" id="UP001591681">
    <property type="component" value="Unassembled WGS sequence"/>
</dbReference>
<reference evidence="8 9" key="1">
    <citation type="submission" date="2024-09" db="EMBL/GenBank/DDBJ databases">
        <title>A chromosome-level genome assembly of Gray's grenadier anchovy, Coilia grayii.</title>
        <authorList>
            <person name="Fu Z."/>
        </authorList>
    </citation>
    <scope>NUCLEOTIDE SEQUENCE [LARGE SCALE GENOMIC DNA]</scope>
    <source>
        <strain evidence="8">G4</strain>
        <tissue evidence="8">Muscle</tissue>
    </source>
</reference>
<dbReference type="SUPFAM" id="SSF47266">
    <property type="entry name" value="4-helical cytokines"/>
    <property type="match status" value="1"/>
</dbReference>
<evidence type="ECO:0000256" key="2">
    <source>
        <dbReference type="ARBA" id="ARBA00005782"/>
    </source>
</evidence>
<keyword evidence="6" id="KW-1015">Disulfide bond</keyword>
<evidence type="ECO:0000256" key="3">
    <source>
        <dbReference type="ARBA" id="ARBA00022525"/>
    </source>
</evidence>
<dbReference type="InterPro" id="IPR003978">
    <property type="entry name" value="Thrombopoietin"/>
</dbReference>
<keyword evidence="4" id="KW-0372">Hormone</keyword>
<evidence type="ECO:0000256" key="1">
    <source>
        <dbReference type="ARBA" id="ARBA00004613"/>
    </source>
</evidence>
<dbReference type="GO" id="GO:0005576">
    <property type="term" value="C:extracellular region"/>
    <property type="evidence" value="ECO:0007669"/>
    <property type="project" value="UniProtKB-SubCell"/>
</dbReference>
<dbReference type="GO" id="GO:0005179">
    <property type="term" value="F:hormone activity"/>
    <property type="evidence" value="ECO:0007669"/>
    <property type="project" value="UniProtKB-KW"/>
</dbReference>
<evidence type="ECO:0000313" key="9">
    <source>
        <dbReference type="Proteomes" id="UP001591681"/>
    </source>
</evidence>
<dbReference type="EMBL" id="JBHFQA010000006">
    <property type="protein sequence ID" value="KAL2097961.1"/>
    <property type="molecule type" value="Genomic_DNA"/>
</dbReference>
<keyword evidence="5 7" id="KW-0732">Signal</keyword>